<dbReference type="EMBL" id="GEBQ01007067">
    <property type="protein sequence ID" value="JAT32910.1"/>
    <property type="molecule type" value="Transcribed_RNA"/>
</dbReference>
<organism evidence="1">
    <name type="scientific">Graphocephala atropunctata</name>
    <dbReference type="NCBI Taxonomy" id="36148"/>
    <lineage>
        <taxon>Eukaryota</taxon>
        <taxon>Metazoa</taxon>
        <taxon>Ecdysozoa</taxon>
        <taxon>Arthropoda</taxon>
        <taxon>Hexapoda</taxon>
        <taxon>Insecta</taxon>
        <taxon>Pterygota</taxon>
        <taxon>Neoptera</taxon>
        <taxon>Paraneoptera</taxon>
        <taxon>Hemiptera</taxon>
        <taxon>Auchenorrhyncha</taxon>
        <taxon>Membracoidea</taxon>
        <taxon>Cicadellidae</taxon>
        <taxon>Cicadellinae</taxon>
        <taxon>Cicadellini</taxon>
        <taxon>Graphocephala</taxon>
    </lineage>
</organism>
<accession>A0A1B6MAF7</accession>
<proteinExistence type="predicted"/>
<gene>
    <name evidence="1" type="ORF">g.30866</name>
</gene>
<dbReference type="AlphaFoldDB" id="A0A1B6MAF7"/>
<sequence length="104" mass="11796">TTPRLASGNWLRMRRACRNTAEIGWNWALSILEAAAEPRLMISAVSDKRLKDSQAKIDITNFDERKLVCCIYFSYCDNSKLTTCGSQSDCHKVQIYCLPFANSI</sequence>
<name>A0A1B6MAF7_9HEMI</name>
<reference evidence="1" key="1">
    <citation type="submission" date="2015-11" db="EMBL/GenBank/DDBJ databases">
        <title>De novo transcriptome assembly of four potential Pierce s Disease insect vectors from Arizona vineyards.</title>
        <authorList>
            <person name="Tassone E.E."/>
        </authorList>
    </citation>
    <scope>NUCLEOTIDE SEQUENCE</scope>
</reference>
<feature type="non-terminal residue" evidence="1">
    <location>
        <position position="1"/>
    </location>
</feature>
<protein>
    <submittedName>
        <fullName evidence="1">Uncharacterized protein</fullName>
    </submittedName>
</protein>
<evidence type="ECO:0000313" key="1">
    <source>
        <dbReference type="EMBL" id="JAT32910.1"/>
    </source>
</evidence>